<proteinExistence type="predicted"/>
<accession>A0A2P9HDM6</accession>
<protein>
    <submittedName>
        <fullName evidence="1">Uncharacterized protein</fullName>
    </submittedName>
</protein>
<reference evidence="2" key="1">
    <citation type="submission" date="2017-12" db="EMBL/GenBank/DDBJ databases">
        <authorList>
            <person name="Diaz M."/>
        </authorList>
    </citation>
    <scope>NUCLEOTIDE SEQUENCE [LARGE SCALE GENOMIC DNA]</scope>
    <source>
        <strain evidence="2">FI11154</strain>
    </source>
</reference>
<dbReference type="EMBL" id="OOFM01000001">
    <property type="protein sequence ID" value="SPL61930.1"/>
    <property type="molecule type" value="Genomic_DNA"/>
</dbReference>
<dbReference type="AlphaFoldDB" id="A0A2P9HDM6"/>
<name>A0A2P9HDM6_9HYPH</name>
<dbReference type="Proteomes" id="UP000246073">
    <property type="component" value="Unassembled WGS sequence"/>
</dbReference>
<evidence type="ECO:0000313" key="2">
    <source>
        <dbReference type="Proteomes" id="UP000246073"/>
    </source>
</evidence>
<gene>
    <name evidence="1" type="ORF">OHAE_4722</name>
</gene>
<sequence>MRVENMPFGETPPTHNQPMCENSVQCLVERCCPENHALSFPQSHAGSPKLFL</sequence>
<organism evidence="1 2">
    <name type="scientific">Ochrobactrum soli</name>
    <dbReference type="NCBI Taxonomy" id="2448455"/>
    <lineage>
        <taxon>Bacteria</taxon>
        <taxon>Pseudomonadati</taxon>
        <taxon>Pseudomonadota</taxon>
        <taxon>Alphaproteobacteria</taxon>
        <taxon>Hyphomicrobiales</taxon>
        <taxon>Brucellaceae</taxon>
        <taxon>Brucella/Ochrobactrum group</taxon>
        <taxon>Ochrobactrum</taxon>
    </lineage>
</organism>
<evidence type="ECO:0000313" key="1">
    <source>
        <dbReference type="EMBL" id="SPL61930.1"/>
    </source>
</evidence>